<comment type="similarity">
    <text evidence="2">Belongs to the NlpA lipoprotein family.</text>
</comment>
<evidence type="ECO:0000256" key="3">
    <source>
        <dbReference type="ARBA" id="ARBA00022729"/>
    </source>
</evidence>
<name>A0ABM7M7S9_9ACTN</name>
<dbReference type="PANTHER" id="PTHR30429:SF0">
    <property type="entry name" value="METHIONINE-BINDING LIPOPROTEIN METQ"/>
    <property type="match status" value="1"/>
</dbReference>
<dbReference type="EMBL" id="AP023356">
    <property type="protein sequence ID" value="BCJ47666.1"/>
    <property type="molecule type" value="Genomic_DNA"/>
</dbReference>
<evidence type="ECO:0000256" key="4">
    <source>
        <dbReference type="ARBA" id="ARBA00023136"/>
    </source>
</evidence>
<dbReference type="SUPFAM" id="SSF53850">
    <property type="entry name" value="Periplasmic binding protein-like II"/>
    <property type="match status" value="1"/>
</dbReference>
<keyword evidence="6 8" id="KW-0449">Lipoprotein</keyword>
<reference evidence="8 9" key="1">
    <citation type="submission" date="2020-08" db="EMBL/GenBank/DDBJ databases">
        <title>Whole genome shotgun sequence of Actinoplanes ianthinogenes NBRC 13996.</title>
        <authorList>
            <person name="Komaki H."/>
            <person name="Tamura T."/>
        </authorList>
    </citation>
    <scope>NUCLEOTIDE SEQUENCE [LARGE SCALE GENOMIC DNA]</scope>
    <source>
        <strain evidence="8 9">NBRC 13996</strain>
    </source>
</reference>
<sequence>MKRTLIGLLALVLAGCGSHPAVTYQTGAGTLSVYTGPGEYREILQYAIDHLLAPTTTVQLVDRPDHADLAFYQEAPAVGDPASIVARVDVIPFGLYSSRWTDLKETTSWVGAGIVEDEIRGRSLPHGAKIVLPGDDEGFARGLYLLQRAKLVKLDRAFGGTGPADLAVSQANVTDSLRHLRLLSQYSDVHLREVYQQYDAIVLTPAQATTLGLNPATDPLAVEQGPDNPWARVLTAPARLAGDPRVLDLTHALESPELAAYLKARYPGANLPATA</sequence>
<dbReference type="PANTHER" id="PTHR30429">
    <property type="entry name" value="D-METHIONINE-BINDING LIPOPROTEIN METQ"/>
    <property type="match status" value="1"/>
</dbReference>
<evidence type="ECO:0000256" key="6">
    <source>
        <dbReference type="ARBA" id="ARBA00023288"/>
    </source>
</evidence>
<feature type="chain" id="PRO_5046608719" evidence="7">
    <location>
        <begin position="24"/>
        <end position="275"/>
    </location>
</feature>
<accession>A0ABM7M7S9</accession>
<comment type="subcellular location">
    <subcellularLocation>
        <location evidence="1">Membrane</location>
        <topology evidence="1">Lipid-anchor</topology>
    </subcellularLocation>
</comment>
<proteinExistence type="inferred from homology"/>
<protein>
    <submittedName>
        <fullName evidence="8">Lipoprotein</fullName>
    </submittedName>
</protein>
<organism evidence="8 9">
    <name type="scientific">Actinoplanes ianthinogenes</name>
    <dbReference type="NCBI Taxonomy" id="122358"/>
    <lineage>
        <taxon>Bacteria</taxon>
        <taxon>Bacillati</taxon>
        <taxon>Actinomycetota</taxon>
        <taxon>Actinomycetes</taxon>
        <taxon>Micromonosporales</taxon>
        <taxon>Micromonosporaceae</taxon>
        <taxon>Actinoplanes</taxon>
    </lineage>
</organism>
<keyword evidence="4" id="KW-0472">Membrane</keyword>
<dbReference type="Pfam" id="PF03180">
    <property type="entry name" value="Lipoprotein_9"/>
    <property type="match status" value="1"/>
</dbReference>
<keyword evidence="9" id="KW-1185">Reference proteome</keyword>
<evidence type="ECO:0000256" key="1">
    <source>
        <dbReference type="ARBA" id="ARBA00004635"/>
    </source>
</evidence>
<feature type="signal peptide" evidence="7">
    <location>
        <begin position="1"/>
        <end position="23"/>
    </location>
</feature>
<gene>
    <name evidence="8" type="primary">nlpA1</name>
    <name evidence="8" type="ORF">Aiant_83230</name>
</gene>
<dbReference type="PROSITE" id="PS51257">
    <property type="entry name" value="PROKAR_LIPOPROTEIN"/>
    <property type="match status" value="1"/>
</dbReference>
<dbReference type="RefSeq" id="WP_189330049.1">
    <property type="nucleotide sequence ID" value="NZ_AP023356.1"/>
</dbReference>
<keyword evidence="5" id="KW-0564">Palmitate</keyword>
<dbReference type="Gene3D" id="3.40.190.10">
    <property type="entry name" value="Periplasmic binding protein-like II"/>
    <property type="match status" value="1"/>
</dbReference>
<dbReference type="Proteomes" id="UP000676967">
    <property type="component" value="Chromosome"/>
</dbReference>
<evidence type="ECO:0000256" key="5">
    <source>
        <dbReference type="ARBA" id="ARBA00023139"/>
    </source>
</evidence>
<evidence type="ECO:0000256" key="2">
    <source>
        <dbReference type="ARBA" id="ARBA00008973"/>
    </source>
</evidence>
<dbReference type="InterPro" id="IPR004872">
    <property type="entry name" value="Lipoprotein_NlpA"/>
</dbReference>
<keyword evidence="3 7" id="KW-0732">Signal</keyword>
<evidence type="ECO:0000313" key="8">
    <source>
        <dbReference type="EMBL" id="BCJ47666.1"/>
    </source>
</evidence>
<evidence type="ECO:0000313" key="9">
    <source>
        <dbReference type="Proteomes" id="UP000676967"/>
    </source>
</evidence>
<evidence type="ECO:0000256" key="7">
    <source>
        <dbReference type="SAM" id="SignalP"/>
    </source>
</evidence>